<proteinExistence type="predicted"/>
<evidence type="ECO:0000313" key="2">
    <source>
        <dbReference type="EMBL" id="PRX47527.1"/>
    </source>
</evidence>
<name>A0A2T0LUQ4_9PSEU</name>
<accession>A0A2T0LUQ4</accession>
<feature type="region of interest" description="Disordered" evidence="1">
    <location>
        <begin position="78"/>
        <end position="99"/>
    </location>
</feature>
<dbReference type="OrthoDB" id="3555712at2"/>
<dbReference type="EMBL" id="PVNH01000005">
    <property type="protein sequence ID" value="PRX47527.1"/>
    <property type="molecule type" value="Genomic_DNA"/>
</dbReference>
<sequence>MENGAIEYLSFVRGFVAASDHDEDRRAEAAHPDAYAAGYAEGARRNGYPVTYRELTRQHRDSDRGAFAGTLELPADDLTPLSGTLDPVPGWFTPRPALE</sequence>
<dbReference type="Proteomes" id="UP000238362">
    <property type="component" value="Unassembled WGS sequence"/>
</dbReference>
<comment type="caution">
    <text evidence="2">The sequence shown here is derived from an EMBL/GenBank/DDBJ whole genome shotgun (WGS) entry which is preliminary data.</text>
</comment>
<dbReference type="AlphaFoldDB" id="A0A2T0LUQ4"/>
<organism evidence="2 3">
    <name type="scientific">Prauserella shujinwangii</name>
    <dbReference type="NCBI Taxonomy" id="1453103"/>
    <lineage>
        <taxon>Bacteria</taxon>
        <taxon>Bacillati</taxon>
        <taxon>Actinomycetota</taxon>
        <taxon>Actinomycetes</taxon>
        <taxon>Pseudonocardiales</taxon>
        <taxon>Pseudonocardiaceae</taxon>
        <taxon>Prauserella</taxon>
    </lineage>
</organism>
<reference evidence="2 3" key="1">
    <citation type="submission" date="2018-03" db="EMBL/GenBank/DDBJ databases">
        <title>Genomic Encyclopedia of Type Strains, Phase III (KMG-III): the genomes of soil and plant-associated and newly described type strains.</title>
        <authorList>
            <person name="Whitman W."/>
        </authorList>
    </citation>
    <scope>NUCLEOTIDE SEQUENCE [LARGE SCALE GENOMIC DNA]</scope>
    <source>
        <strain evidence="2 3">CGMCC 4.7125</strain>
    </source>
</reference>
<evidence type="ECO:0000256" key="1">
    <source>
        <dbReference type="SAM" id="MobiDB-lite"/>
    </source>
</evidence>
<evidence type="ECO:0000313" key="3">
    <source>
        <dbReference type="Proteomes" id="UP000238362"/>
    </source>
</evidence>
<gene>
    <name evidence="2" type="ORF">B0I33_105105</name>
</gene>
<keyword evidence="3" id="KW-1185">Reference proteome</keyword>
<protein>
    <submittedName>
        <fullName evidence="2">Uncharacterized protein</fullName>
    </submittedName>
</protein>
<dbReference type="RefSeq" id="WP_106179032.1">
    <property type="nucleotide sequence ID" value="NZ_PVNH01000005.1"/>
</dbReference>